<dbReference type="InParanoid" id="A0A0D0DPR7"/>
<organism evidence="1 2">
    <name type="scientific">Paxillus rubicundulus Ve08.2h10</name>
    <dbReference type="NCBI Taxonomy" id="930991"/>
    <lineage>
        <taxon>Eukaryota</taxon>
        <taxon>Fungi</taxon>
        <taxon>Dikarya</taxon>
        <taxon>Basidiomycota</taxon>
        <taxon>Agaricomycotina</taxon>
        <taxon>Agaricomycetes</taxon>
        <taxon>Agaricomycetidae</taxon>
        <taxon>Boletales</taxon>
        <taxon>Paxilineae</taxon>
        <taxon>Paxillaceae</taxon>
        <taxon>Paxillus</taxon>
    </lineage>
</organism>
<reference evidence="1 2" key="1">
    <citation type="submission" date="2014-04" db="EMBL/GenBank/DDBJ databases">
        <authorList>
            <consortium name="DOE Joint Genome Institute"/>
            <person name="Kuo A."/>
            <person name="Kohler A."/>
            <person name="Jargeat P."/>
            <person name="Nagy L.G."/>
            <person name="Floudas D."/>
            <person name="Copeland A."/>
            <person name="Barry K.W."/>
            <person name="Cichocki N."/>
            <person name="Veneault-Fourrey C."/>
            <person name="LaButti K."/>
            <person name="Lindquist E.A."/>
            <person name="Lipzen A."/>
            <person name="Lundell T."/>
            <person name="Morin E."/>
            <person name="Murat C."/>
            <person name="Sun H."/>
            <person name="Tunlid A."/>
            <person name="Henrissat B."/>
            <person name="Grigoriev I.V."/>
            <person name="Hibbett D.S."/>
            <person name="Martin F."/>
            <person name="Nordberg H.P."/>
            <person name="Cantor M.N."/>
            <person name="Hua S.X."/>
        </authorList>
    </citation>
    <scope>NUCLEOTIDE SEQUENCE [LARGE SCALE GENOMIC DNA]</scope>
    <source>
        <strain evidence="1 2">Ve08.2h10</strain>
    </source>
</reference>
<proteinExistence type="predicted"/>
<accession>A0A0D0DPR7</accession>
<dbReference type="HOGENOM" id="CLU_2427707_0_0_1"/>
<evidence type="ECO:0000313" key="1">
    <source>
        <dbReference type="EMBL" id="KIK94023.1"/>
    </source>
</evidence>
<sequence>MDGFNRPVTAIRWGKGRVQYERFKGNHLTHKTLASETCAGDYHGRMSDLAAGSMEFVIGFFAGESGEIEVIASKVGINRRWLGVIPRFQVW</sequence>
<gene>
    <name evidence="1" type="ORF">PAXRUDRAFT_479901</name>
</gene>
<name>A0A0D0DPR7_9AGAM</name>
<keyword evidence="2" id="KW-1185">Reference proteome</keyword>
<dbReference type="EMBL" id="KN825135">
    <property type="protein sequence ID" value="KIK94023.1"/>
    <property type="molecule type" value="Genomic_DNA"/>
</dbReference>
<reference evidence="2" key="2">
    <citation type="submission" date="2015-01" db="EMBL/GenBank/DDBJ databases">
        <title>Evolutionary Origins and Diversification of the Mycorrhizal Mutualists.</title>
        <authorList>
            <consortium name="DOE Joint Genome Institute"/>
            <consortium name="Mycorrhizal Genomics Consortium"/>
            <person name="Kohler A."/>
            <person name="Kuo A."/>
            <person name="Nagy L.G."/>
            <person name="Floudas D."/>
            <person name="Copeland A."/>
            <person name="Barry K.W."/>
            <person name="Cichocki N."/>
            <person name="Veneault-Fourrey C."/>
            <person name="LaButti K."/>
            <person name="Lindquist E.A."/>
            <person name="Lipzen A."/>
            <person name="Lundell T."/>
            <person name="Morin E."/>
            <person name="Murat C."/>
            <person name="Riley R."/>
            <person name="Ohm R."/>
            <person name="Sun H."/>
            <person name="Tunlid A."/>
            <person name="Henrissat B."/>
            <person name="Grigoriev I.V."/>
            <person name="Hibbett D.S."/>
            <person name="Martin F."/>
        </authorList>
    </citation>
    <scope>NUCLEOTIDE SEQUENCE [LARGE SCALE GENOMIC DNA]</scope>
    <source>
        <strain evidence="2">Ve08.2h10</strain>
    </source>
</reference>
<dbReference type="AlphaFoldDB" id="A0A0D0DPR7"/>
<protein>
    <submittedName>
        <fullName evidence="1">Uncharacterized protein</fullName>
    </submittedName>
</protein>
<dbReference type="Proteomes" id="UP000054538">
    <property type="component" value="Unassembled WGS sequence"/>
</dbReference>
<evidence type="ECO:0000313" key="2">
    <source>
        <dbReference type="Proteomes" id="UP000054538"/>
    </source>
</evidence>